<dbReference type="AlphaFoldDB" id="A0A081K8L9"/>
<keyword evidence="4 6" id="KW-0012">Acyltransferase</keyword>
<dbReference type="GO" id="GO:0033819">
    <property type="term" value="F:lipoyl(octanoyl) transferase activity"/>
    <property type="evidence" value="ECO:0007669"/>
    <property type="project" value="UniProtKB-EC"/>
</dbReference>
<dbReference type="InterPro" id="IPR004143">
    <property type="entry name" value="BPL_LPL_catalytic"/>
</dbReference>
<evidence type="ECO:0000256" key="4">
    <source>
        <dbReference type="ARBA" id="ARBA00023315"/>
    </source>
</evidence>
<evidence type="ECO:0000313" key="12">
    <source>
        <dbReference type="EMBL" id="KEI70495.1"/>
    </source>
</evidence>
<feature type="domain" description="BPL/LPL catalytic" evidence="11">
    <location>
        <begin position="41"/>
        <end position="216"/>
    </location>
</feature>
<evidence type="ECO:0000256" key="8">
    <source>
        <dbReference type="PIRSR" id="PIRSR016262-1"/>
    </source>
</evidence>
<proteinExistence type="inferred from homology"/>
<dbReference type="CDD" id="cd16444">
    <property type="entry name" value="LipB"/>
    <property type="match status" value="1"/>
</dbReference>
<protein>
    <recommendedName>
        <fullName evidence="6 7">Octanoyltransferase</fullName>
        <ecNumber evidence="6 7">2.3.1.181</ecNumber>
    </recommendedName>
    <alternativeName>
        <fullName evidence="6">Lipoate-protein ligase B</fullName>
    </alternativeName>
    <alternativeName>
        <fullName evidence="6">Lipoyl/octanoyl transferase</fullName>
    </alternativeName>
    <alternativeName>
        <fullName evidence="6">Octanoyl-[acyl-carrier-protein]-protein N-octanoyltransferase</fullName>
    </alternativeName>
</protein>
<dbReference type="PROSITE" id="PS01313">
    <property type="entry name" value="LIPB"/>
    <property type="match status" value="1"/>
</dbReference>
<comment type="pathway">
    <text evidence="1 6 7">Protein modification; protein lipoylation via endogenous pathway; protein N(6)-(lipoyl)lysine from octanoyl-[acyl-carrier-protein]: step 1/2.</text>
</comment>
<dbReference type="STRING" id="305900.GV64_06880"/>
<accession>A0A081K8L9</accession>
<feature type="site" description="Lowers pKa of active site Cys" evidence="6 10">
    <location>
        <position position="144"/>
    </location>
</feature>
<comment type="miscellaneous">
    <text evidence="6">In the reaction, the free carboxyl group of octanoic acid is attached via an amide linkage to the epsilon-amino group of a specific lysine residue of lipoyl domains of lipoate-dependent enzymes.</text>
</comment>
<dbReference type="InterPro" id="IPR000544">
    <property type="entry name" value="Octanoyltransferase"/>
</dbReference>
<evidence type="ECO:0000256" key="3">
    <source>
        <dbReference type="ARBA" id="ARBA00022679"/>
    </source>
</evidence>
<evidence type="ECO:0000256" key="9">
    <source>
        <dbReference type="PIRSR" id="PIRSR016262-2"/>
    </source>
</evidence>
<dbReference type="HAMAP" id="MF_00013">
    <property type="entry name" value="LipB"/>
    <property type="match status" value="1"/>
</dbReference>
<dbReference type="Gene3D" id="3.30.930.10">
    <property type="entry name" value="Bira Bifunctional Protein, Domain 2"/>
    <property type="match status" value="1"/>
</dbReference>
<dbReference type="PANTHER" id="PTHR10993">
    <property type="entry name" value="OCTANOYLTRANSFERASE"/>
    <property type="match status" value="1"/>
</dbReference>
<dbReference type="NCBIfam" id="TIGR00214">
    <property type="entry name" value="lipB"/>
    <property type="match status" value="1"/>
</dbReference>
<feature type="binding site" evidence="6 9">
    <location>
        <begin position="80"/>
        <end position="87"/>
    </location>
    <ligand>
        <name>substrate</name>
    </ligand>
</feature>
<evidence type="ECO:0000256" key="7">
    <source>
        <dbReference type="PIRNR" id="PIRNR016262"/>
    </source>
</evidence>
<sequence>MVEDVYPSGLEGSELVVRYLGRRDYEPVWQSMKSFTAERDDQTHDEFWVVEHNPVFTQGQAGKPEHILFPGDIPVIQVDRGGQVTYHGPGQLVFYFLMDVRRKRSGPRAVVSALEYAVIEMLAGFGIEARNKPDAPGVYVNGAKIASLGLRFRKMCSYHGLSLNVDMDLEPFSRINPCGYAGLDVVDMASLLGKVDIEEVSRRLLVCFQKALNYINIDEKAANNDQPAGSAC</sequence>
<dbReference type="UniPathway" id="UPA00538">
    <property type="reaction ID" value="UER00592"/>
</dbReference>
<dbReference type="GO" id="GO:0009249">
    <property type="term" value="P:protein lipoylation"/>
    <property type="evidence" value="ECO:0007669"/>
    <property type="project" value="InterPro"/>
</dbReference>
<dbReference type="EMBL" id="JOJP01000001">
    <property type="protein sequence ID" value="KEI70495.1"/>
    <property type="molecule type" value="Genomic_DNA"/>
</dbReference>
<comment type="caution">
    <text evidence="12">The sequence shown here is derived from an EMBL/GenBank/DDBJ whole genome shotgun (WGS) entry which is preliminary data.</text>
</comment>
<dbReference type="RefSeq" id="WP_020580925.1">
    <property type="nucleotide sequence ID" value="NZ_JOJP01000001.1"/>
</dbReference>
<keyword evidence="3 6" id="KW-0808">Transferase</keyword>
<feature type="active site" description="Acyl-thioester intermediate" evidence="6 8">
    <location>
        <position position="178"/>
    </location>
</feature>
<keyword evidence="13" id="KW-1185">Reference proteome</keyword>
<dbReference type="PANTHER" id="PTHR10993:SF7">
    <property type="entry name" value="LIPOYLTRANSFERASE 2, MITOCHONDRIAL-RELATED"/>
    <property type="match status" value="1"/>
</dbReference>
<comment type="function">
    <text evidence="5 6 7">Catalyzes the transfer of endogenously produced octanoic acid from octanoyl-acyl-carrier-protein onto the lipoyl domains of lipoate-dependent enzymes. Lipoyl-ACP can also act as a substrate although octanoyl-ACP is likely to be the physiological substrate.</text>
</comment>
<dbReference type="SUPFAM" id="SSF55681">
    <property type="entry name" value="Class II aaRS and biotin synthetases"/>
    <property type="match status" value="1"/>
</dbReference>
<feature type="binding site" evidence="6 9">
    <location>
        <begin position="160"/>
        <end position="162"/>
    </location>
    <ligand>
        <name>substrate</name>
    </ligand>
</feature>
<comment type="catalytic activity">
    <reaction evidence="6 7">
        <text>octanoyl-[ACP] + L-lysyl-[protein] = N(6)-octanoyl-L-lysyl-[protein] + holo-[ACP] + H(+)</text>
        <dbReference type="Rhea" id="RHEA:17665"/>
        <dbReference type="Rhea" id="RHEA-COMP:9636"/>
        <dbReference type="Rhea" id="RHEA-COMP:9685"/>
        <dbReference type="Rhea" id="RHEA-COMP:9752"/>
        <dbReference type="Rhea" id="RHEA-COMP:9928"/>
        <dbReference type="ChEBI" id="CHEBI:15378"/>
        <dbReference type="ChEBI" id="CHEBI:29969"/>
        <dbReference type="ChEBI" id="CHEBI:64479"/>
        <dbReference type="ChEBI" id="CHEBI:78463"/>
        <dbReference type="ChEBI" id="CHEBI:78809"/>
        <dbReference type="EC" id="2.3.1.181"/>
    </reaction>
</comment>
<keyword evidence="2 6" id="KW-0963">Cytoplasm</keyword>
<dbReference type="FunFam" id="3.30.930.10:FF:000020">
    <property type="entry name" value="Octanoyltransferase"/>
    <property type="match status" value="1"/>
</dbReference>
<dbReference type="InterPro" id="IPR020605">
    <property type="entry name" value="Octanoyltransferase_CS"/>
</dbReference>
<dbReference type="GO" id="GO:0005737">
    <property type="term" value="C:cytoplasm"/>
    <property type="evidence" value="ECO:0007669"/>
    <property type="project" value="UniProtKB-SubCell"/>
</dbReference>
<dbReference type="PROSITE" id="PS51733">
    <property type="entry name" value="BPL_LPL_CATALYTIC"/>
    <property type="match status" value="1"/>
</dbReference>
<evidence type="ECO:0000259" key="11">
    <source>
        <dbReference type="PROSITE" id="PS51733"/>
    </source>
</evidence>
<feature type="binding site" evidence="6 9">
    <location>
        <begin position="147"/>
        <end position="149"/>
    </location>
    <ligand>
        <name>substrate</name>
    </ligand>
</feature>
<gene>
    <name evidence="6" type="primary">lipB</name>
    <name evidence="12" type="ORF">GV64_06880</name>
</gene>
<reference evidence="12 13" key="1">
    <citation type="submission" date="2014-06" db="EMBL/GenBank/DDBJ databases">
        <title>Whole Genome Sequences of Three Symbiotic Endozoicomonas Bacteria.</title>
        <authorList>
            <person name="Neave M.J."/>
            <person name="Apprill A."/>
            <person name="Voolstra C.R."/>
        </authorList>
    </citation>
    <scope>NUCLEOTIDE SEQUENCE [LARGE SCALE GENOMIC DNA]</scope>
    <source>
        <strain evidence="12 13">DSM 22380</strain>
    </source>
</reference>
<evidence type="ECO:0000256" key="1">
    <source>
        <dbReference type="ARBA" id="ARBA00004821"/>
    </source>
</evidence>
<dbReference type="Pfam" id="PF21948">
    <property type="entry name" value="LplA-B_cat"/>
    <property type="match status" value="1"/>
</dbReference>
<evidence type="ECO:0000256" key="6">
    <source>
        <dbReference type="HAMAP-Rule" id="MF_00013"/>
    </source>
</evidence>
<organism evidence="12 13">
    <name type="scientific">Endozoicomonas elysicola</name>
    <dbReference type="NCBI Taxonomy" id="305900"/>
    <lineage>
        <taxon>Bacteria</taxon>
        <taxon>Pseudomonadati</taxon>
        <taxon>Pseudomonadota</taxon>
        <taxon>Gammaproteobacteria</taxon>
        <taxon>Oceanospirillales</taxon>
        <taxon>Endozoicomonadaceae</taxon>
        <taxon>Endozoicomonas</taxon>
    </lineage>
</organism>
<name>A0A081K8L9_9GAMM</name>
<dbReference type="EC" id="2.3.1.181" evidence="6 7"/>
<dbReference type="InterPro" id="IPR045864">
    <property type="entry name" value="aa-tRNA-synth_II/BPL/LPL"/>
</dbReference>
<dbReference type="Proteomes" id="UP000027997">
    <property type="component" value="Unassembled WGS sequence"/>
</dbReference>
<evidence type="ECO:0000256" key="2">
    <source>
        <dbReference type="ARBA" id="ARBA00022490"/>
    </source>
</evidence>
<dbReference type="eggNOG" id="COG0321">
    <property type="taxonomic scope" value="Bacteria"/>
</dbReference>
<evidence type="ECO:0000256" key="10">
    <source>
        <dbReference type="PIRSR" id="PIRSR016262-3"/>
    </source>
</evidence>
<dbReference type="NCBIfam" id="NF010922">
    <property type="entry name" value="PRK14342.1"/>
    <property type="match status" value="1"/>
</dbReference>
<comment type="subcellular location">
    <subcellularLocation>
        <location evidence="6">Cytoplasm</location>
    </subcellularLocation>
</comment>
<evidence type="ECO:0000313" key="13">
    <source>
        <dbReference type="Proteomes" id="UP000027997"/>
    </source>
</evidence>
<evidence type="ECO:0000256" key="5">
    <source>
        <dbReference type="ARBA" id="ARBA00024732"/>
    </source>
</evidence>
<comment type="similarity">
    <text evidence="6 7">Belongs to the LipB family.</text>
</comment>
<dbReference type="PIRSF" id="PIRSF016262">
    <property type="entry name" value="LPLase"/>
    <property type="match status" value="1"/>
</dbReference>